<evidence type="ECO:0000256" key="5">
    <source>
        <dbReference type="ARBA" id="ARBA00022692"/>
    </source>
</evidence>
<dbReference type="GO" id="GO:0042907">
    <property type="term" value="F:xanthine transmembrane transporter activity"/>
    <property type="evidence" value="ECO:0007669"/>
    <property type="project" value="TreeGrafter"/>
</dbReference>
<dbReference type="RefSeq" id="WP_138156787.1">
    <property type="nucleotide sequence ID" value="NZ_CP039381.1"/>
</dbReference>
<feature type="transmembrane region" description="Helical" evidence="8">
    <location>
        <begin position="350"/>
        <end position="371"/>
    </location>
</feature>
<evidence type="ECO:0000256" key="3">
    <source>
        <dbReference type="ARBA" id="ARBA00022448"/>
    </source>
</evidence>
<dbReference type="InterPro" id="IPR006042">
    <property type="entry name" value="Xan_ur_permease"/>
</dbReference>
<accession>A0A4P8XUM3</accession>
<dbReference type="GO" id="GO:0005886">
    <property type="term" value="C:plasma membrane"/>
    <property type="evidence" value="ECO:0007669"/>
    <property type="project" value="UniProtKB-SubCell"/>
</dbReference>
<reference evidence="9 10" key="1">
    <citation type="submission" date="2019-04" db="EMBL/GenBank/DDBJ databases">
        <authorList>
            <person name="Embree M."/>
            <person name="Gaffney J.R."/>
        </authorList>
    </citation>
    <scope>NUCLEOTIDE SEQUENCE [LARGE SCALE GENOMIC DNA]</scope>
    <source>
        <strain evidence="9 10">JE7A12</strain>
    </source>
</reference>
<sequence>MTKEKVNNKEMDAIYTLDGKISLLKAFPFGLQHILAMFVANITPIIIVAGASGLSTKDASMLLQSAMIIAGIGTLIQLFPLWKVGSGLPIVMGISFTFVSLACTVGAQYGYGTIIGSVLIGGLVEGVLGLFAKYWIKIVSPIVAATVVTAIGFSLLSVGAQSFGGGSGVDNFGAVEHWILGMVTLVSCILFNIFAKGFLKQLSVLFGLVVGYILALCMGMVDFSAFKDVSIVSLPHILPFKPEFNINAIIAFVLIFMVSATETIGDTSALASSGLNRDATTKETSGSIACDGFVSSLSSVFGCLPITSFSQNVGLVAMTKVVNKYAIATGAGIMILAGFFPYIGTLLATLPSAVLGGCTIMMFGTIVISGVQMIGKCGFSQRNITIAALSLSVGLGFTQCPEIFDIFPTLVKTVFAENCVALVFVTAIILNLILPKKMEQQ</sequence>
<keyword evidence="10" id="KW-1185">Reference proteome</keyword>
<keyword evidence="6 8" id="KW-1133">Transmembrane helix</keyword>
<keyword evidence="3" id="KW-0813">Transport</keyword>
<feature type="transmembrane region" description="Helical" evidence="8">
    <location>
        <begin position="383"/>
        <end position="404"/>
    </location>
</feature>
<feature type="transmembrane region" description="Helical" evidence="8">
    <location>
        <begin position="178"/>
        <end position="195"/>
    </location>
</feature>
<keyword evidence="7 8" id="KW-0472">Membrane</keyword>
<dbReference type="PANTHER" id="PTHR42810:SF2">
    <property type="entry name" value="PURINE PERMEASE C1399.01C-RELATED"/>
    <property type="match status" value="1"/>
</dbReference>
<dbReference type="KEGG" id="ruj:E5Z56_04890"/>
<evidence type="ECO:0000256" key="1">
    <source>
        <dbReference type="ARBA" id="ARBA00004651"/>
    </source>
</evidence>
<evidence type="ECO:0000256" key="6">
    <source>
        <dbReference type="ARBA" id="ARBA00022989"/>
    </source>
</evidence>
<organism evidence="9 10">
    <name type="scientific">Ruminococcus bovis</name>
    <dbReference type="NCBI Taxonomy" id="2564099"/>
    <lineage>
        <taxon>Bacteria</taxon>
        <taxon>Bacillati</taxon>
        <taxon>Bacillota</taxon>
        <taxon>Clostridia</taxon>
        <taxon>Eubacteriales</taxon>
        <taxon>Oscillospiraceae</taxon>
        <taxon>Ruminococcus</taxon>
    </lineage>
</organism>
<keyword evidence="5 8" id="KW-0812">Transmembrane</keyword>
<feature type="transmembrane region" description="Helical" evidence="8">
    <location>
        <begin position="61"/>
        <end position="81"/>
    </location>
</feature>
<feature type="transmembrane region" description="Helical" evidence="8">
    <location>
        <begin position="325"/>
        <end position="344"/>
    </location>
</feature>
<dbReference type="OrthoDB" id="9805749at2"/>
<dbReference type="EMBL" id="CP039381">
    <property type="protein sequence ID" value="QCT06741.1"/>
    <property type="molecule type" value="Genomic_DNA"/>
</dbReference>
<feature type="transmembrane region" description="Helical" evidence="8">
    <location>
        <begin position="410"/>
        <end position="434"/>
    </location>
</feature>
<dbReference type="PANTHER" id="PTHR42810">
    <property type="entry name" value="PURINE PERMEASE C1399.01C-RELATED"/>
    <property type="match status" value="1"/>
</dbReference>
<comment type="subcellular location">
    <subcellularLocation>
        <location evidence="1">Cell membrane</location>
        <topology evidence="1">Multi-pass membrane protein</topology>
    </subcellularLocation>
</comment>
<evidence type="ECO:0000313" key="10">
    <source>
        <dbReference type="Proteomes" id="UP000301475"/>
    </source>
</evidence>
<feature type="transmembrane region" description="Helical" evidence="8">
    <location>
        <begin position="88"/>
        <end position="107"/>
    </location>
</feature>
<name>A0A4P8XUM3_9FIRM</name>
<evidence type="ECO:0000256" key="4">
    <source>
        <dbReference type="ARBA" id="ARBA00022475"/>
    </source>
</evidence>
<dbReference type="NCBIfam" id="TIGR00801">
    <property type="entry name" value="ncs2"/>
    <property type="match status" value="1"/>
</dbReference>
<comment type="similarity">
    <text evidence="2">Belongs to the nucleobase:cation symporter-2 (NCS2) (TC 2.A.40) family.</text>
</comment>
<evidence type="ECO:0000256" key="8">
    <source>
        <dbReference type="SAM" id="Phobius"/>
    </source>
</evidence>
<dbReference type="NCBIfam" id="TIGR03173">
    <property type="entry name" value="pbuX"/>
    <property type="match status" value="1"/>
</dbReference>
<feature type="transmembrane region" description="Helical" evidence="8">
    <location>
        <begin position="138"/>
        <end position="158"/>
    </location>
</feature>
<protein>
    <submittedName>
        <fullName evidence="9">Purine permease</fullName>
    </submittedName>
</protein>
<dbReference type="Proteomes" id="UP000301475">
    <property type="component" value="Chromosome"/>
</dbReference>
<proteinExistence type="inferred from homology"/>
<feature type="transmembrane region" description="Helical" evidence="8">
    <location>
        <begin position="34"/>
        <end position="55"/>
    </location>
</feature>
<gene>
    <name evidence="9" type="ORF">E5Z56_04890</name>
</gene>
<dbReference type="AlphaFoldDB" id="A0A4P8XUM3"/>
<dbReference type="NCBIfam" id="NF037981">
    <property type="entry name" value="NCS2_1"/>
    <property type="match status" value="1"/>
</dbReference>
<feature type="transmembrane region" description="Helical" evidence="8">
    <location>
        <begin position="113"/>
        <end position="131"/>
    </location>
</feature>
<dbReference type="Pfam" id="PF00860">
    <property type="entry name" value="Xan_ur_permease"/>
    <property type="match status" value="1"/>
</dbReference>
<dbReference type="InterPro" id="IPR017588">
    <property type="entry name" value="UacT-like"/>
</dbReference>
<dbReference type="PROSITE" id="PS01116">
    <property type="entry name" value="XANTH_URACIL_PERMASE"/>
    <property type="match status" value="1"/>
</dbReference>
<evidence type="ECO:0000256" key="7">
    <source>
        <dbReference type="ARBA" id="ARBA00023136"/>
    </source>
</evidence>
<feature type="transmembrane region" description="Helical" evidence="8">
    <location>
        <begin position="246"/>
        <end position="265"/>
    </location>
</feature>
<keyword evidence="4" id="KW-1003">Cell membrane</keyword>
<evidence type="ECO:0000256" key="2">
    <source>
        <dbReference type="ARBA" id="ARBA00008821"/>
    </source>
</evidence>
<evidence type="ECO:0000313" key="9">
    <source>
        <dbReference type="EMBL" id="QCT06741.1"/>
    </source>
</evidence>
<dbReference type="InterPro" id="IPR006043">
    <property type="entry name" value="NCS2"/>
</dbReference>
<feature type="transmembrane region" description="Helical" evidence="8">
    <location>
        <begin position="202"/>
        <end position="226"/>
    </location>
</feature>